<dbReference type="EMBL" id="LUGG01000023">
    <property type="protein sequence ID" value="OBZ67748.1"/>
    <property type="molecule type" value="Genomic_DNA"/>
</dbReference>
<comment type="caution">
    <text evidence="1">The sequence shown here is derived from an EMBL/GenBank/DDBJ whole genome shotgun (WGS) entry which is preliminary data.</text>
</comment>
<accession>A0A1C7LT87</accession>
<name>A0A1C7LT87_GRIFR</name>
<dbReference type="AlphaFoldDB" id="A0A1C7LT87"/>
<evidence type="ECO:0000313" key="1">
    <source>
        <dbReference type="EMBL" id="OBZ67748.1"/>
    </source>
</evidence>
<evidence type="ECO:0000313" key="2">
    <source>
        <dbReference type="Proteomes" id="UP000092993"/>
    </source>
</evidence>
<dbReference type="Proteomes" id="UP000092993">
    <property type="component" value="Unassembled WGS sequence"/>
</dbReference>
<reference evidence="1 2" key="1">
    <citation type="submission" date="2016-03" db="EMBL/GenBank/DDBJ databases">
        <title>Whole genome sequencing of Grifola frondosa 9006-11.</title>
        <authorList>
            <person name="Min B."/>
            <person name="Park H."/>
            <person name="Kim J.-G."/>
            <person name="Cho H."/>
            <person name="Oh Y.-L."/>
            <person name="Kong W.-S."/>
            <person name="Choi I.-G."/>
        </authorList>
    </citation>
    <scope>NUCLEOTIDE SEQUENCE [LARGE SCALE GENOMIC DNA]</scope>
    <source>
        <strain evidence="1 2">9006-11</strain>
    </source>
</reference>
<gene>
    <name evidence="1" type="ORF">A0H81_12139</name>
</gene>
<keyword evidence="2" id="KW-1185">Reference proteome</keyword>
<sequence length="82" mass="8681">MASSPTYTHNLTPSLSSGITDFDTISELAHSIFAEMAATADPAYTHFAGVRDTVSQGFTPAHINGINLPNFPDGPPPLILRP</sequence>
<proteinExistence type="predicted"/>
<organism evidence="1 2">
    <name type="scientific">Grifola frondosa</name>
    <name type="common">Maitake</name>
    <name type="synonym">Polyporus frondosus</name>
    <dbReference type="NCBI Taxonomy" id="5627"/>
    <lineage>
        <taxon>Eukaryota</taxon>
        <taxon>Fungi</taxon>
        <taxon>Dikarya</taxon>
        <taxon>Basidiomycota</taxon>
        <taxon>Agaricomycotina</taxon>
        <taxon>Agaricomycetes</taxon>
        <taxon>Polyporales</taxon>
        <taxon>Grifolaceae</taxon>
        <taxon>Grifola</taxon>
    </lineage>
</organism>
<protein>
    <submittedName>
        <fullName evidence="1">Uncharacterized protein</fullName>
    </submittedName>
</protein>